<evidence type="ECO:0000313" key="2">
    <source>
        <dbReference type="EMBL" id="EFX76925.1"/>
    </source>
</evidence>
<sequence>MPMKDTVSVEFVGMTSSNRRSGYRFPNRHRLFAVAVTTTGRVLCPLESSITSAANEPTAAAATAQTGPSSESDAPAAPHDVNVD</sequence>
<reference evidence="2 3" key="1">
    <citation type="journal article" date="2011" name="Science">
        <title>The ecoresponsive genome of Daphnia pulex.</title>
        <authorList>
            <person name="Colbourne J.K."/>
            <person name="Pfrender M.E."/>
            <person name="Gilbert D."/>
            <person name="Thomas W.K."/>
            <person name="Tucker A."/>
            <person name="Oakley T.H."/>
            <person name="Tokishita S."/>
            <person name="Aerts A."/>
            <person name="Arnold G.J."/>
            <person name="Basu M.K."/>
            <person name="Bauer D.J."/>
            <person name="Caceres C.E."/>
            <person name="Carmel L."/>
            <person name="Casola C."/>
            <person name="Choi J.H."/>
            <person name="Detter J.C."/>
            <person name="Dong Q."/>
            <person name="Dusheyko S."/>
            <person name="Eads B.D."/>
            <person name="Frohlich T."/>
            <person name="Geiler-Samerotte K.A."/>
            <person name="Gerlach D."/>
            <person name="Hatcher P."/>
            <person name="Jogdeo S."/>
            <person name="Krijgsveld J."/>
            <person name="Kriventseva E.V."/>
            <person name="Kultz D."/>
            <person name="Laforsch C."/>
            <person name="Lindquist E."/>
            <person name="Lopez J."/>
            <person name="Manak J.R."/>
            <person name="Muller J."/>
            <person name="Pangilinan J."/>
            <person name="Patwardhan R.P."/>
            <person name="Pitluck S."/>
            <person name="Pritham E.J."/>
            <person name="Rechtsteiner A."/>
            <person name="Rho M."/>
            <person name="Rogozin I.B."/>
            <person name="Sakarya O."/>
            <person name="Salamov A."/>
            <person name="Schaack S."/>
            <person name="Shapiro H."/>
            <person name="Shiga Y."/>
            <person name="Skalitzky C."/>
            <person name="Smith Z."/>
            <person name="Souvorov A."/>
            <person name="Sung W."/>
            <person name="Tang Z."/>
            <person name="Tsuchiya D."/>
            <person name="Tu H."/>
            <person name="Vos H."/>
            <person name="Wang M."/>
            <person name="Wolf Y.I."/>
            <person name="Yamagata H."/>
            <person name="Yamada T."/>
            <person name="Ye Y."/>
            <person name="Shaw J.R."/>
            <person name="Andrews J."/>
            <person name="Crease T.J."/>
            <person name="Tang H."/>
            <person name="Lucas S.M."/>
            <person name="Robertson H.M."/>
            <person name="Bork P."/>
            <person name="Koonin E.V."/>
            <person name="Zdobnov E.M."/>
            <person name="Grigoriev I.V."/>
            <person name="Lynch M."/>
            <person name="Boore J.L."/>
        </authorList>
    </citation>
    <scope>NUCLEOTIDE SEQUENCE [LARGE SCALE GENOMIC DNA]</scope>
</reference>
<dbReference type="KEGG" id="dpx:DAPPUDRAFT_248193"/>
<protein>
    <submittedName>
        <fullName evidence="2">Uncharacterized protein</fullName>
    </submittedName>
</protein>
<dbReference type="HOGENOM" id="CLU_2529734_0_0_1"/>
<organism evidence="2 3">
    <name type="scientific">Daphnia pulex</name>
    <name type="common">Water flea</name>
    <dbReference type="NCBI Taxonomy" id="6669"/>
    <lineage>
        <taxon>Eukaryota</taxon>
        <taxon>Metazoa</taxon>
        <taxon>Ecdysozoa</taxon>
        <taxon>Arthropoda</taxon>
        <taxon>Crustacea</taxon>
        <taxon>Branchiopoda</taxon>
        <taxon>Diplostraca</taxon>
        <taxon>Cladocera</taxon>
        <taxon>Anomopoda</taxon>
        <taxon>Daphniidae</taxon>
        <taxon>Daphnia</taxon>
    </lineage>
</organism>
<dbReference type="EMBL" id="GL732565">
    <property type="protein sequence ID" value="EFX76925.1"/>
    <property type="molecule type" value="Genomic_DNA"/>
</dbReference>
<accession>E9GTW3</accession>
<feature type="compositionally biased region" description="Low complexity" evidence="1">
    <location>
        <begin position="55"/>
        <end position="66"/>
    </location>
</feature>
<evidence type="ECO:0000256" key="1">
    <source>
        <dbReference type="SAM" id="MobiDB-lite"/>
    </source>
</evidence>
<dbReference type="AlphaFoldDB" id="E9GTW3"/>
<feature type="region of interest" description="Disordered" evidence="1">
    <location>
        <begin position="55"/>
        <end position="84"/>
    </location>
</feature>
<gene>
    <name evidence="2" type="ORF">DAPPUDRAFT_248193</name>
</gene>
<dbReference type="InParanoid" id="E9GTW3"/>
<evidence type="ECO:0000313" key="3">
    <source>
        <dbReference type="Proteomes" id="UP000000305"/>
    </source>
</evidence>
<dbReference type="Proteomes" id="UP000000305">
    <property type="component" value="Unassembled WGS sequence"/>
</dbReference>
<name>E9GTW3_DAPPU</name>
<keyword evidence="3" id="KW-1185">Reference proteome</keyword>
<proteinExistence type="predicted"/>